<dbReference type="InterPro" id="IPR016181">
    <property type="entry name" value="Acyl_CoA_acyltransferase"/>
</dbReference>
<dbReference type="EMBL" id="CP025120">
    <property type="protein sequence ID" value="AUD78392.1"/>
    <property type="molecule type" value="Genomic_DNA"/>
</dbReference>
<dbReference type="Gene3D" id="3.40.630.30">
    <property type="match status" value="1"/>
</dbReference>
<evidence type="ECO:0000256" key="2">
    <source>
        <dbReference type="ARBA" id="ARBA00022490"/>
    </source>
</evidence>
<dbReference type="Pfam" id="PF00583">
    <property type="entry name" value="Acetyltransf_1"/>
    <property type="match status" value="1"/>
</dbReference>
<evidence type="ECO:0000256" key="1">
    <source>
        <dbReference type="ARBA" id="ARBA00005395"/>
    </source>
</evidence>
<evidence type="ECO:0000256" key="3">
    <source>
        <dbReference type="ARBA" id="ARBA00022679"/>
    </source>
</evidence>
<evidence type="ECO:0000313" key="7">
    <source>
        <dbReference type="EMBL" id="AUD78392.1"/>
    </source>
</evidence>
<dbReference type="PROSITE" id="PS51186">
    <property type="entry name" value="GNAT"/>
    <property type="match status" value="1"/>
</dbReference>
<dbReference type="PANTHER" id="PTHR43420">
    <property type="entry name" value="ACETYLTRANSFERASE"/>
    <property type="match status" value="1"/>
</dbReference>
<dbReference type="NCBIfam" id="TIGR01575">
    <property type="entry name" value="rimI"/>
    <property type="match status" value="1"/>
</dbReference>
<dbReference type="InterPro" id="IPR050680">
    <property type="entry name" value="YpeA/RimI_acetyltransf"/>
</dbReference>
<dbReference type="GO" id="GO:0008999">
    <property type="term" value="F:protein-N-terminal-alanine acetyltransferase activity"/>
    <property type="evidence" value="ECO:0007669"/>
    <property type="project" value="UniProtKB-UniRule"/>
</dbReference>
<organism evidence="7 8">
    <name type="scientific">Kangiella profundi</name>
    <dbReference type="NCBI Taxonomy" id="1561924"/>
    <lineage>
        <taxon>Bacteria</taxon>
        <taxon>Pseudomonadati</taxon>
        <taxon>Pseudomonadota</taxon>
        <taxon>Gammaproteobacteria</taxon>
        <taxon>Kangiellales</taxon>
        <taxon>Kangiellaceae</taxon>
        <taxon>Kangiella</taxon>
    </lineage>
</organism>
<keyword evidence="4 5" id="KW-0012">Acyltransferase</keyword>
<evidence type="ECO:0000256" key="6">
    <source>
        <dbReference type="RuleBase" id="RU363094"/>
    </source>
</evidence>
<protein>
    <recommendedName>
        <fullName evidence="5 6">[Ribosomal protein bS18]-alanine N-acetyltransferase</fullName>
        <ecNumber evidence="5 6">2.3.1.266</ecNumber>
    </recommendedName>
</protein>
<keyword evidence="3 5" id="KW-0808">Transferase</keyword>
<dbReference type="CDD" id="cd04301">
    <property type="entry name" value="NAT_SF"/>
    <property type="match status" value="1"/>
</dbReference>
<dbReference type="RefSeq" id="WP_106646263.1">
    <property type="nucleotide sequence ID" value="NZ_BMGO01000002.1"/>
</dbReference>
<feature type="binding site" evidence="5">
    <location>
        <position position="114"/>
    </location>
    <ligand>
        <name>acetyl-CoA</name>
        <dbReference type="ChEBI" id="CHEBI:57288"/>
    </ligand>
</feature>
<feature type="active site" description="Proton acceptor" evidence="5">
    <location>
        <position position="109"/>
    </location>
</feature>
<comment type="similarity">
    <text evidence="1 5 6">Belongs to the acetyltransferase family. RimI subfamily.</text>
</comment>
<proteinExistence type="inferred from homology"/>
<feature type="active site" description="Proton donor" evidence="5">
    <location>
        <position position="121"/>
    </location>
</feature>
<dbReference type="OrthoDB" id="9796919at2"/>
<comment type="catalytic activity">
    <reaction evidence="5 6">
        <text>N-terminal L-alanyl-[ribosomal protein bS18] + acetyl-CoA = N-terminal N(alpha)-acetyl-L-alanyl-[ribosomal protein bS18] + CoA + H(+)</text>
        <dbReference type="Rhea" id="RHEA:43756"/>
        <dbReference type="Rhea" id="RHEA-COMP:10676"/>
        <dbReference type="Rhea" id="RHEA-COMP:10677"/>
        <dbReference type="ChEBI" id="CHEBI:15378"/>
        <dbReference type="ChEBI" id="CHEBI:57287"/>
        <dbReference type="ChEBI" id="CHEBI:57288"/>
        <dbReference type="ChEBI" id="CHEBI:64718"/>
        <dbReference type="ChEBI" id="CHEBI:83683"/>
        <dbReference type="EC" id="2.3.1.266"/>
    </reaction>
</comment>
<dbReference type="InterPro" id="IPR043690">
    <property type="entry name" value="RimI"/>
</dbReference>
<dbReference type="HAMAP" id="MF_02210">
    <property type="entry name" value="RimI"/>
    <property type="match status" value="1"/>
</dbReference>
<evidence type="ECO:0000313" key="8">
    <source>
        <dbReference type="Proteomes" id="UP000232693"/>
    </source>
</evidence>
<dbReference type="PANTHER" id="PTHR43420:SF51">
    <property type="entry name" value="PEPTIDYL-LYSINE N-ACETYLTRANSFERASE YIAC"/>
    <property type="match status" value="1"/>
</dbReference>
<evidence type="ECO:0000256" key="4">
    <source>
        <dbReference type="ARBA" id="ARBA00023315"/>
    </source>
</evidence>
<dbReference type="GO" id="GO:0005737">
    <property type="term" value="C:cytoplasm"/>
    <property type="evidence" value="ECO:0007669"/>
    <property type="project" value="UniProtKB-SubCell"/>
</dbReference>
<dbReference type="Proteomes" id="UP000232693">
    <property type="component" value="Chromosome"/>
</dbReference>
<dbReference type="SUPFAM" id="SSF55729">
    <property type="entry name" value="Acyl-CoA N-acyltransferases (Nat)"/>
    <property type="match status" value="1"/>
</dbReference>
<evidence type="ECO:0000256" key="5">
    <source>
        <dbReference type="HAMAP-Rule" id="MF_02210"/>
    </source>
</evidence>
<comment type="subcellular location">
    <subcellularLocation>
        <location evidence="5 6">Cytoplasm</location>
    </subcellularLocation>
</comment>
<comment type="function">
    <text evidence="5 6">Acetylates the N-terminal alanine of ribosomal protein bS18.</text>
</comment>
<accession>A0A2K9AL80</accession>
<gene>
    <name evidence="5 7" type="primary">rimI</name>
    <name evidence="7" type="ORF">CW740_03665</name>
</gene>
<dbReference type="InterPro" id="IPR006464">
    <property type="entry name" value="AcTrfase_RimI/Ard1"/>
</dbReference>
<keyword evidence="2 5" id="KW-0963">Cytoplasm</keyword>
<dbReference type="AlphaFoldDB" id="A0A2K9AL80"/>
<comment type="caution">
    <text evidence="5">Lacks conserved residue(s) required for the propagation of feature annotation.</text>
</comment>
<keyword evidence="8" id="KW-1185">Reference proteome</keyword>
<dbReference type="InterPro" id="IPR000182">
    <property type="entry name" value="GNAT_dom"/>
</dbReference>
<dbReference type="EC" id="2.3.1.266" evidence="5 6"/>
<dbReference type="KEGG" id="kpd:CW740_03665"/>
<reference evidence="7 8" key="1">
    <citation type="submission" date="2017-12" db="EMBL/GenBank/DDBJ databases">
        <title>Kangiella profundi FT102 completed genome.</title>
        <authorList>
            <person name="Xu J."/>
            <person name="Wang J."/>
            <person name="Lu Y."/>
        </authorList>
    </citation>
    <scope>NUCLEOTIDE SEQUENCE [LARGE SCALE GENOMIC DNA]</scope>
    <source>
        <strain evidence="7 8">FT102</strain>
    </source>
</reference>
<name>A0A2K9AL80_9GAMM</name>
<sequence length="152" mass="17421">MFYPDNDYHVRQLTDADLEQVCAIENRAYKLPWSEKIHAQCIESGYPSLVLEQGGEIIGYAIFNYLYDECHLMNIVTDPGFQGLGVASVLISAMYEKAKEAGMIKVILEVRASNRVAIDFYHKQEFVEIGLRKEYYKTADGREDALVMERLL</sequence>